<name>A0A1A7C5Y0_9BURK</name>
<sequence>MHAQADRLLRLALAVDMRADHAEQQEMRVFKPFSGCHSSQGGGLGLTICAEIADAIGAQLSLRNRKRAASEDIAGLDASVRFGAGGFQAG</sequence>
<evidence type="ECO:0000313" key="1">
    <source>
        <dbReference type="EMBL" id="OBV41117.1"/>
    </source>
</evidence>
<dbReference type="STRING" id="1747903.ASR47_102437"/>
<dbReference type="AlphaFoldDB" id="A0A1A7C5Y0"/>
<comment type="caution">
    <text evidence="1">The sequence shown here is derived from an EMBL/GenBank/DDBJ whole genome shotgun (WGS) entry which is preliminary data.</text>
</comment>
<evidence type="ECO:0000313" key="2">
    <source>
        <dbReference type="Proteomes" id="UP000092713"/>
    </source>
</evidence>
<accession>A0A1A7C5Y0</accession>
<keyword evidence="1" id="KW-0418">Kinase</keyword>
<protein>
    <submittedName>
        <fullName evidence="1">Two-component system, OmpR family, sensor histidine kinase TctE</fullName>
        <ecNumber evidence="1">2.7.13.3</ecNumber>
    </submittedName>
</protein>
<proteinExistence type="predicted"/>
<keyword evidence="2" id="KW-1185">Reference proteome</keyword>
<dbReference type="GO" id="GO:0004673">
    <property type="term" value="F:protein histidine kinase activity"/>
    <property type="evidence" value="ECO:0007669"/>
    <property type="project" value="UniProtKB-EC"/>
</dbReference>
<dbReference type="Gene3D" id="3.30.565.10">
    <property type="entry name" value="Histidine kinase-like ATPase, C-terminal domain"/>
    <property type="match status" value="1"/>
</dbReference>
<organism evidence="1 2">
    <name type="scientific">Janthinobacterium psychrotolerans</name>
    <dbReference type="NCBI Taxonomy" id="1747903"/>
    <lineage>
        <taxon>Bacteria</taxon>
        <taxon>Pseudomonadati</taxon>
        <taxon>Pseudomonadota</taxon>
        <taxon>Betaproteobacteria</taxon>
        <taxon>Burkholderiales</taxon>
        <taxon>Oxalobacteraceae</taxon>
        <taxon>Janthinobacterium</taxon>
    </lineage>
</organism>
<dbReference type="Proteomes" id="UP000092713">
    <property type="component" value="Unassembled WGS sequence"/>
</dbReference>
<keyword evidence="1" id="KW-0808">Transferase</keyword>
<reference evidence="1 2" key="1">
    <citation type="submission" date="2016-04" db="EMBL/GenBank/DDBJ databases">
        <title>Draft genome sequence of Janthinobacterium psychrotolerans sp. nov., isolated from freshwater sediments in Denmark.</title>
        <authorList>
            <person name="Gong X."/>
            <person name="Skrivergaard S."/>
            <person name="Korsgaard B.S."/>
            <person name="Schreiber L."/>
            <person name="Marshall I.P."/>
            <person name="Finster K."/>
            <person name="Schramm A."/>
        </authorList>
    </citation>
    <scope>NUCLEOTIDE SEQUENCE [LARGE SCALE GENOMIC DNA]</scope>
    <source>
        <strain evidence="1 2">S3-2</strain>
    </source>
</reference>
<dbReference type="InterPro" id="IPR036890">
    <property type="entry name" value="HATPase_C_sf"/>
</dbReference>
<dbReference type="SUPFAM" id="SSF55874">
    <property type="entry name" value="ATPase domain of HSP90 chaperone/DNA topoisomerase II/histidine kinase"/>
    <property type="match status" value="1"/>
</dbReference>
<gene>
    <name evidence="1" type="ORF">ASR47_102437</name>
</gene>
<dbReference type="EMBL" id="LOCQ01000039">
    <property type="protein sequence ID" value="OBV41117.1"/>
    <property type="molecule type" value="Genomic_DNA"/>
</dbReference>
<dbReference type="EC" id="2.7.13.3" evidence="1"/>